<feature type="domain" description="ENTH" evidence="11">
    <location>
        <begin position="27"/>
        <end position="165"/>
    </location>
</feature>
<dbReference type="SMART" id="SM00273">
    <property type="entry name" value="ENTH"/>
    <property type="match status" value="1"/>
</dbReference>
<sequence length="701" mass="78702">MAVGGTQPVLRKYLGALKDTTTVSLAKVNSDYKELDIAIVKATNHVERPSKEKYIREIFHSISAARPRADVAYCIHALARRLSKTRNWAVALKTLIVIHRALREVDPTFREELLNYGRSRSHMLNMAYFKDDSSAEAWDYSAWVRIYALYLEERLECFRVLKYDVETDPPRTKDLDTVDLLDHLPQLQQLLFRLLACQPQGASSYNVIIQHALSMVALESVKIYTAISDGTINLVDKFFEMQRNDAVRALDVYKRATNQAERLSEFHEVCKTIHIGRGEKFLKIEQPPASFLQTMEDYVRDAPTGQKQKGLNEPSPAATAIEEQNALALAIVPIDDVPGAAPTFENGVTGWELALVTAPSSTETAVAPSKKLAGGLDLLTLDSLYDEANRRASQPASYNPWDATAPAPMMTTMAPAMHDPFYASNGFLGAIVRRKFVAQTGRQIADDVVGAARALAARPEAWIDFPVLALDEGSVISGIQRDHMESIEKLVPDLASLRGRLCPSYMDEDIFWKIYFRLLESNINEHNSEEDIRSVPNSVHHNNEIESDSPPHVCEIESVKSNQEGYQSSDGRAFPKTRSERSIDQWVFAKSKSEESMDQWSEIPSDVESFREGKRYLSSEELSDVDSANVVVMDKYMDSVLSDRRNLPYASSSVRRDSVRRKPASSADYSRRPPQPTPPASLSKKESWDVIEDSEFDILDS</sequence>
<dbReference type="InterPro" id="IPR045192">
    <property type="entry name" value="AP180-like"/>
</dbReference>
<evidence type="ECO:0000256" key="2">
    <source>
        <dbReference type="ARBA" id="ARBA00004555"/>
    </source>
</evidence>
<evidence type="ECO:0000256" key="5">
    <source>
        <dbReference type="ARBA" id="ARBA00023034"/>
    </source>
</evidence>
<evidence type="ECO:0000256" key="1">
    <source>
        <dbReference type="ARBA" id="ARBA00004132"/>
    </source>
</evidence>
<dbReference type="GO" id="GO:0030276">
    <property type="term" value="F:clathrin binding"/>
    <property type="evidence" value="ECO:0007669"/>
    <property type="project" value="InterPro"/>
</dbReference>
<dbReference type="AlphaFoldDB" id="A0A3L6DFN6"/>
<evidence type="ECO:0000256" key="7">
    <source>
        <dbReference type="ARBA" id="ARBA00023176"/>
    </source>
</evidence>
<evidence type="ECO:0000256" key="6">
    <source>
        <dbReference type="ARBA" id="ARBA00023136"/>
    </source>
</evidence>
<dbReference type="PANTHER" id="PTHR22951:SF32">
    <property type="entry name" value="OS06G0175500 PROTEIN"/>
    <property type="match status" value="1"/>
</dbReference>
<dbReference type="ExpressionAtlas" id="A0A3L6DFN6">
    <property type="expression patterns" value="baseline and differential"/>
</dbReference>
<protein>
    <submittedName>
        <fullName evidence="12">Putative clathrin assembly protein</fullName>
    </submittedName>
</protein>
<dbReference type="InterPro" id="IPR011417">
    <property type="entry name" value="ANTH_dom"/>
</dbReference>
<feature type="region of interest" description="Disordered" evidence="9">
    <location>
        <begin position="647"/>
        <end position="687"/>
    </location>
</feature>
<dbReference type="InterPro" id="IPR008942">
    <property type="entry name" value="ENTH_VHS"/>
</dbReference>
<keyword evidence="4" id="KW-0254">Endocytosis</keyword>
<dbReference type="GO" id="GO:0005794">
    <property type="term" value="C:Golgi apparatus"/>
    <property type="evidence" value="ECO:0007669"/>
    <property type="project" value="UniProtKB-SubCell"/>
</dbReference>
<dbReference type="InterPro" id="IPR035925">
    <property type="entry name" value="BSD_dom_sf"/>
</dbReference>
<evidence type="ECO:0000256" key="3">
    <source>
        <dbReference type="ARBA" id="ARBA00004600"/>
    </source>
</evidence>
<dbReference type="InterPro" id="IPR013809">
    <property type="entry name" value="ENTH"/>
</dbReference>
<dbReference type="PROSITE" id="PS50942">
    <property type="entry name" value="ENTH"/>
    <property type="match status" value="1"/>
</dbReference>
<comment type="subcellular location">
    <subcellularLocation>
        <location evidence="1">Cytoplasmic vesicle</location>
        <location evidence="1">Clathrin-coated vesicle</location>
    </subcellularLocation>
    <subcellularLocation>
        <location evidence="2">Golgi apparatus</location>
    </subcellularLocation>
    <subcellularLocation>
        <location evidence="3">Membrane</location>
        <location evidence="3">Clathrin-coated pit</location>
    </subcellularLocation>
</comment>
<dbReference type="GO" id="GO:0072583">
    <property type="term" value="P:clathrin-dependent endocytosis"/>
    <property type="evidence" value="ECO:0007669"/>
    <property type="project" value="InterPro"/>
</dbReference>
<dbReference type="SUPFAM" id="SSF140383">
    <property type="entry name" value="BSD domain-like"/>
    <property type="match status" value="1"/>
</dbReference>
<dbReference type="GO" id="GO:0048268">
    <property type="term" value="P:clathrin coat assembly"/>
    <property type="evidence" value="ECO:0007669"/>
    <property type="project" value="InterPro"/>
</dbReference>
<dbReference type="GO" id="GO:0005545">
    <property type="term" value="F:1-phosphatidylinositol binding"/>
    <property type="evidence" value="ECO:0007669"/>
    <property type="project" value="InterPro"/>
</dbReference>
<dbReference type="SUPFAM" id="SSF89009">
    <property type="entry name" value="GAT-like domain"/>
    <property type="match status" value="1"/>
</dbReference>
<dbReference type="FunFam" id="1.20.58.150:FF:000006">
    <property type="entry name" value="putative clathrin assembly protein At5g35200"/>
    <property type="match status" value="1"/>
</dbReference>
<evidence type="ECO:0000313" key="12">
    <source>
        <dbReference type="EMBL" id="PWZ07450.1"/>
    </source>
</evidence>
<evidence type="ECO:0000256" key="9">
    <source>
        <dbReference type="SAM" id="MobiDB-lite"/>
    </source>
</evidence>
<dbReference type="InterPro" id="IPR005607">
    <property type="entry name" value="BSD_dom"/>
</dbReference>
<dbReference type="Gene3D" id="1.25.40.90">
    <property type="match status" value="1"/>
</dbReference>
<evidence type="ECO:0000259" key="10">
    <source>
        <dbReference type="PROSITE" id="PS50858"/>
    </source>
</evidence>
<dbReference type="EMBL" id="NCVQ01000010">
    <property type="protein sequence ID" value="PWZ07450.1"/>
    <property type="molecule type" value="Genomic_DNA"/>
</dbReference>
<dbReference type="FunFam" id="1.25.40.90:FF:000005">
    <property type="entry name" value="Clathrin assembly protein AP180"/>
    <property type="match status" value="1"/>
</dbReference>
<evidence type="ECO:0000259" key="11">
    <source>
        <dbReference type="PROSITE" id="PS50942"/>
    </source>
</evidence>
<dbReference type="GO" id="GO:0005905">
    <property type="term" value="C:clathrin-coated pit"/>
    <property type="evidence" value="ECO:0007669"/>
    <property type="project" value="UniProtKB-SubCell"/>
</dbReference>
<evidence type="ECO:0000256" key="4">
    <source>
        <dbReference type="ARBA" id="ARBA00022583"/>
    </source>
</evidence>
<feature type="domain" description="BSD" evidence="10">
    <location>
        <begin position="471"/>
        <end position="523"/>
    </location>
</feature>
<dbReference type="InterPro" id="IPR014712">
    <property type="entry name" value="ANTH_dom_sf"/>
</dbReference>
<evidence type="ECO:0000256" key="8">
    <source>
        <dbReference type="ARBA" id="ARBA00023329"/>
    </source>
</evidence>
<dbReference type="PANTHER" id="PTHR22951">
    <property type="entry name" value="CLATHRIN ASSEMBLY PROTEIN"/>
    <property type="match status" value="1"/>
</dbReference>
<name>A0A3L6DFN6_MAIZE</name>
<keyword evidence="8" id="KW-0968">Cytoplasmic vesicle</keyword>
<dbReference type="Gene3D" id="1.20.58.150">
    <property type="entry name" value="ANTH domain"/>
    <property type="match status" value="1"/>
</dbReference>
<gene>
    <name evidence="12" type="primary">At5g35200_0</name>
    <name evidence="12" type="ORF">Zm00014a_024899</name>
</gene>
<dbReference type="InterPro" id="IPR048050">
    <property type="entry name" value="ANTH_N_plant"/>
</dbReference>
<comment type="caution">
    <text evidence="12">The sequence shown here is derived from an EMBL/GenBank/DDBJ whole genome shotgun (WGS) entry which is preliminary data.</text>
</comment>
<dbReference type="Proteomes" id="UP000251960">
    <property type="component" value="Chromosome 9"/>
</dbReference>
<dbReference type="CDD" id="cd03564">
    <property type="entry name" value="ANTH_N"/>
    <property type="match status" value="1"/>
</dbReference>
<keyword evidence="7" id="KW-0168">Coated pit</keyword>
<proteinExistence type="predicted"/>
<dbReference type="Gene3D" id="1.10.3970.10">
    <property type="entry name" value="BSD domain"/>
    <property type="match status" value="1"/>
</dbReference>
<dbReference type="SMART" id="SM00751">
    <property type="entry name" value="BSD"/>
    <property type="match status" value="1"/>
</dbReference>
<keyword evidence="5" id="KW-0333">Golgi apparatus</keyword>
<accession>A0A3L6DFN6</accession>
<dbReference type="Pfam" id="PF03909">
    <property type="entry name" value="BSD"/>
    <property type="match status" value="1"/>
</dbReference>
<dbReference type="Pfam" id="PF07651">
    <property type="entry name" value="ANTH"/>
    <property type="match status" value="1"/>
</dbReference>
<organism evidence="12">
    <name type="scientific">Zea mays</name>
    <name type="common">Maize</name>
    <dbReference type="NCBI Taxonomy" id="4577"/>
    <lineage>
        <taxon>Eukaryota</taxon>
        <taxon>Viridiplantae</taxon>
        <taxon>Streptophyta</taxon>
        <taxon>Embryophyta</taxon>
        <taxon>Tracheophyta</taxon>
        <taxon>Spermatophyta</taxon>
        <taxon>Magnoliopsida</taxon>
        <taxon>Liliopsida</taxon>
        <taxon>Poales</taxon>
        <taxon>Poaceae</taxon>
        <taxon>PACMAD clade</taxon>
        <taxon>Panicoideae</taxon>
        <taxon>Andropogonodae</taxon>
        <taxon>Andropogoneae</taxon>
        <taxon>Tripsacinae</taxon>
        <taxon>Zea</taxon>
    </lineage>
</organism>
<dbReference type="PROSITE" id="PS50858">
    <property type="entry name" value="BSD"/>
    <property type="match status" value="1"/>
</dbReference>
<reference evidence="12" key="1">
    <citation type="journal article" date="2018" name="Nat. Genet.">
        <title>Extensive intraspecific gene order and gene structural variations between Mo17 and other maize genomes.</title>
        <authorList>
            <person name="Sun S."/>
            <person name="Zhou Y."/>
            <person name="Chen J."/>
            <person name="Shi J."/>
            <person name="Zhao H."/>
            <person name="Zhao H."/>
            <person name="Song W."/>
            <person name="Zhang M."/>
            <person name="Cui Y."/>
            <person name="Dong X."/>
            <person name="Liu H."/>
            <person name="Ma X."/>
            <person name="Jiao Y."/>
            <person name="Wang B."/>
            <person name="Wei X."/>
            <person name="Stein J.C."/>
            <person name="Glaubitz J.C."/>
            <person name="Lu F."/>
            <person name="Yu G."/>
            <person name="Liang C."/>
            <person name="Fengler K."/>
            <person name="Li B."/>
            <person name="Rafalski A."/>
            <person name="Schnable P.S."/>
            <person name="Ware D.H."/>
            <person name="Buckler E.S."/>
            <person name="Lai J."/>
        </authorList>
    </citation>
    <scope>NUCLEOTIDE SEQUENCE [LARGE SCALE GENOMIC DNA]</scope>
    <source>
        <tissue evidence="12">Seedling</tissue>
    </source>
</reference>
<dbReference type="GO" id="GO:0030136">
    <property type="term" value="C:clathrin-coated vesicle"/>
    <property type="evidence" value="ECO:0007669"/>
    <property type="project" value="UniProtKB-SubCell"/>
</dbReference>
<keyword evidence="6" id="KW-0472">Membrane</keyword>
<dbReference type="SUPFAM" id="SSF48464">
    <property type="entry name" value="ENTH/VHS domain"/>
    <property type="match status" value="1"/>
</dbReference>